<name>A0ABN1A6M0_9SPHN</name>
<keyword evidence="4" id="KW-1185">Reference proteome</keyword>
<reference evidence="3 4" key="1">
    <citation type="journal article" date="2019" name="Int. J. Syst. Evol. Microbiol.">
        <title>The Global Catalogue of Microorganisms (GCM) 10K type strain sequencing project: providing services to taxonomists for standard genome sequencing and annotation.</title>
        <authorList>
            <consortium name="The Broad Institute Genomics Platform"/>
            <consortium name="The Broad Institute Genome Sequencing Center for Infectious Disease"/>
            <person name="Wu L."/>
            <person name="Ma J."/>
        </authorList>
    </citation>
    <scope>NUCLEOTIDE SEQUENCE [LARGE SCALE GENOMIC DNA]</scope>
    <source>
        <strain evidence="3 4">JCM 14162</strain>
    </source>
</reference>
<dbReference type="Proteomes" id="UP001500713">
    <property type="component" value="Unassembled WGS sequence"/>
</dbReference>
<dbReference type="SUPFAM" id="SSF160991">
    <property type="entry name" value="CV3147-like"/>
    <property type="match status" value="1"/>
</dbReference>
<dbReference type="RefSeq" id="WP_229953769.1">
    <property type="nucleotide sequence ID" value="NZ_BAAAEM010000002.1"/>
</dbReference>
<gene>
    <name evidence="3" type="ORF">GCM10009096_07180</name>
</gene>
<evidence type="ECO:0000313" key="4">
    <source>
        <dbReference type="Proteomes" id="UP001500713"/>
    </source>
</evidence>
<sequence length="398" mass="42874">MPLYSREEPNEERDALRIYSDEDMQDLLFGLGMSASGGGGGYHIGQALVDAIIAEVHPSQRVLYPVSQAKDDEFAAMAGGIGAPSAITPGNITKFAEYCIVAINKYNVDNENQINALVPVEAGPVNALLAMYVGWTHGIKVFDCDGAGRAVPSLTNLAYDYNDYPIAPLYLAGVKPGELHPTAAEVLPPPKNGADAEAKIRDNLPVYGNAAGLLCWGQTGTQLRNSEFLVDGQMDAMRQFGSELRKVRGSSIELLAYLQSRPDLVAQVFATKLKSIETDPRPGYDDGTLIFESIDPPNIELRIKYENENMIMTAPELPAITAPNGLAMLFPYGPDGLTPLNNGDDLPNAGVIGGPAVVVVLKERCVLYNRPLSTSFSNVLRNEPFNYDGPLQPTDCVA</sequence>
<dbReference type="EMBL" id="BAAAEM010000002">
    <property type="protein sequence ID" value="GAA0468828.1"/>
    <property type="molecule type" value="Genomic_DNA"/>
</dbReference>
<evidence type="ECO:0000259" key="1">
    <source>
        <dbReference type="Pfam" id="PF06032"/>
    </source>
</evidence>
<evidence type="ECO:0008006" key="5">
    <source>
        <dbReference type="Google" id="ProtNLM"/>
    </source>
</evidence>
<organism evidence="3 4">
    <name type="scientific">Parasphingorhabdus litoris</name>
    <dbReference type="NCBI Taxonomy" id="394733"/>
    <lineage>
        <taxon>Bacteria</taxon>
        <taxon>Pseudomonadati</taxon>
        <taxon>Pseudomonadota</taxon>
        <taxon>Alphaproteobacteria</taxon>
        <taxon>Sphingomonadales</taxon>
        <taxon>Sphingomonadaceae</taxon>
        <taxon>Parasphingorhabdus</taxon>
    </lineage>
</organism>
<evidence type="ECO:0000259" key="2">
    <source>
        <dbReference type="Pfam" id="PF20906"/>
    </source>
</evidence>
<dbReference type="Pfam" id="PF20906">
    <property type="entry name" value="S-Me-THD_C"/>
    <property type="match status" value="1"/>
</dbReference>
<dbReference type="Gene3D" id="2.40.390.10">
    <property type="entry name" value="CV3147-like"/>
    <property type="match status" value="1"/>
</dbReference>
<dbReference type="InterPro" id="IPR027479">
    <property type="entry name" value="S-Me-THD_N_sf"/>
</dbReference>
<feature type="domain" description="S-Me-THD N-terminal" evidence="1">
    <location>
        <begin position="22"/>
        <end position="173"/>
    </location>
</feature>
<evidence type="ECO:0000313" key="3">
    <source>
        <dbReference type="EMBL" id="GAA0468828.1"/>
    </source>
</evidence>
<accession>A0ABN1A6M0</accession>
<dbReference type="Gene3D" id="3.40.1610.10">
    <property type="entry name" value="CV3147-like domain"/>
    <property type="match status" value="1"/>
</dbReference>
<comment type="caution">
    <text evidence="3">The sequence shown here is derived from an EMBL/GenBank/DDBJ whole genome shotgun (WGS) entry which is preliminary data.</text>
</comment>
<proteinExistence type="predicted"/>
<dbReference type="InterPro" id="IPR048350">
    <property type="entry name" value="S-Me-THD-like_C"/>
</dbReference>
<dbReference type="InterPro" id="IPR010318">
    <property type="entry name" value="S-Me-THD_N"/>
</dbReference>
<dbReference type="InterPro" id="IPR024071">
    <property type="entry name" value="S-Me-THD_C_sf"/>
</dbReference>
<dbReference type="Pfam" id="PF06032">
    <property type="entry name" value="S-Me-THD_N"/>
    <property type="match status" value="1"/>
</dbReference>
<feature type="domain" description="S-Me-THD-like C-terminal" evidence="2">
    <location>
        <begin position="195"/>
        <end position="329"/>
    </location>
</feature>
<protein>
    <recommendedName>
        <fullName evidence="5">DUF917 domain-containing protein</fullName>
    </recommendedName>
</protein>